<dbReference type="RefSeq" id="WP_007198418.1">
    <property type="nucleotide sequence ID" value="NZ_CM002917.1"/>
</dbReference>
<reference evidence="3 4" key="1">
    <citation type="submission" date="2007-10" db="EMBL/GenBank/DDBJ databases">
        <authorList>
            <person name="Wagner-Dobler I."/>
            <person name="Ferriera S."/>
            <person name="Johnson J."/>
            <person name="Kravitz S."/>
            <person name="Beeson K."/>
            <person name="Sutton G."/>
            <person name="Rogers Y.-H."/>
            <person name="Friedman R."/>
            <person name="Frazier M."/>
            <person name="Venter J.C."/>
        </authorList>
    </citation>
    <scope>NUCLEOTIDE SEQUENCE [LARGE SCALE GENOMIC DNA]</scope>
    <source>
        <strain evidence="3 4">DFL-43</strain>
    </source>
</reference>
<organism evidence="3 4">
    <name type="scientific">Hoeflea phototrophica (strain DSM 17068 / NCIMB 14078 / DFL-43)</name>
    <dbReference type="NCBI Taxonomy" id="411684"/>
    <lineage>
        <taxon>Bacteria</taxon>
        <taxon>Pseudomonadati</taxon>
        <taxon>Pseudomonadota</taxon>
        <taxon>Alphaproteobacteria</taxon>
        <taxon>Hyphomicrobiales</taxon>
        <taxon>Rhizobiaceae</taxon>
        <taxon>Hoeflea</taxon>
    </lineage>
</organism>
<evidence type="ECO:0000259" key="2">
    <source>
        <dbReference type="PROSITE" id="PS50110"/>
    </source>
</evidence>
<dbReference type="Pfam" id="PF00072">
    <property type="entry name" value="Response_reg"/>
    <property type="match status" value="1"/>
</dbReference>
<dbReference type="HOGENOM" id="CLU_1785329_0_0_5"/>
<dbReference type="Proteomes" id="UP000004291">
    <property type="component" value="Chromosome"/>
</dbReference>
<dbReference type="EMBL" id="ABIA03000004">
    <property type="protein sequence ID" value="EDQ31937.1"/>
    <property type="molecule type" value="Genomic_DNA"/>
</dbReference>
<evidence type="ECO:0000256" key="1">
    <source>
        <dbReference type="PROSITE-ProRule" id="PRU00169"/>
    </source>
</evidence>
<accession>A9DDZ9</accession>
<reference evidence="3 4" key="2">
    <citation type="submission" date="2012-06" db="EMBL/GenBank/DDBJ databases">
        <authorList>
            <person name="Fiebig A."/>
        </authorList>
    </citation>
    <scope>NUCLEOTIDE SEQUENCE [LARGE SCALE GENOMIC DNA]</scope>
    <source>
        <strain evidence="3 4">DFL-43</strain>
    </source>
</reference>
<keyword evidence="1" id="KW-0597">Phosphoprotein</keyword>
<dbReference type="Gene3D" id="3.40.50.2300">
    <property type="match status" value="1"/>
</dbReference>
<dbReference type="AlphaFoldDB" id="A9DDZ9"/>
<name>A9DDZ9_HOEPD</name>
<dbReference type="SUPFAM" id="SSF52172">
    <property type="entry name" value="CheY-like"/>
    <property type="match status" value="1"/>
</dbReference>
<keyword evidence="4" id="KW-1185">Reference proteome</keyword>
<dbReference type="InterPro" id="IPR011006">
    <property type="entry name" value="CheY-like_superfamily"/>
</dbReference>
<dbReference type="PROSITE" id="PS50110">
    <property type="entry name" value="RESPONSE_REGULATORY"/>
    <property type="match status" value="1"/>
</dbReference>
<evidence type="ECO:0000313" key="3">
    <source>
        <dbReference type="EMBL" id="EDQ31937.1"/>
    </source>
</evidence>
<dbReference type="InterPro" id="IPR001789">
    <property type="entry name" value="Sig_transdc_resp-reg_receiver"/>
</dbReference>
<comment type="caution">
    <text evidence="3">The sequence shown here is derived from an EMBL/GenBank/DDBJ whole genome shotgun (WGS) entry which is preliminary data.</text>
</comment>
<feature type="domain" description="Response regulatory" evidence="2">
    <location>
        <begin position="6"/>
        <end position="124"/>
    </location>
</feature>
<dbReference type="OrthoDB" id="8115605at2"/>
<evidence type="ECO:0000313" key="4">
    <source>
        <dbReference type="Proteomes" id="UP000004291"/>
    </source>
</evidence>
<dbReference type="eggNOG" id="COG0784">
    <property type="taxonomic scope" value="Bacteria"/>
</dbReference>
<dbReference type="STRING" id="411684.HPDFL43_13270"/>
<sequence length="138" mass="15558">MINTHSILVIEDDETDYDIVRRNFSKVAGHAFEIFHCVNVEDAIDLLSKKSIDLVLLDNHLGPEIDIRASLPRLRKAGYTNPIGILSSDVENETVEQFDSLGGDFRMSKDELDPKAIQFFLNELSKSALPNDCDEDYS</sequence>
<dbReference type="CDD" id="cd00156">
    <property type="entry name" value="REC"/>
    <property type="match status" value="1"/>
</dbReference>
<feature type="modified residue" description="4-aspartylphosphate" evidence="1">
    <location>
        <position position="58"/>
    </location>
</feature>
<protein>
    <submittedName>
        <fullName evidence="3">Response regulator of citrate/malate metabolism</fullName>
    </submittedName>
</protein>
<gene>
    <name evidence="3" type="ORF">HPDFL43_13270</name>
</gene>
<proteinExistence type="predicted"/>
<dbReference type="GO" id="GO:0000160">
    <property type="term" value="P:phosphorelay signal transduction system"/>
    <property type="evidence" value="ECO:0007669"/>
    <property type="project" value="InterPro"/>
</dbReference>